<evidence type="ECO:0000256" key="10">
    <source>
        <dbReference type="ARBA" id="ARBA00022915"/>
    </source>
</evidence>
<keyword evidence="12 15" id="KW-0170">Cobalt</keyword>
<comment type="subunit">
    <text evidence="3 15">Homodimer.</text>
</comment>
<dbReference type="EMBL" id="QPJY01000015">
    <property type="protein sequence ID" value="RCX24815.1"/>
    <property type="molecule type" value="Genomic_DNA"/>
</dbReference>
<keyword evidence="18" id="KW-1185">Reference proteome</keyword>
<dbReference type="EC" id="3.5.1.18" evidence="4 15"/>
<dbReference type="SUPFAM" id="SSF55031">
    <property type="entry name" value="Bacterial exopeptidase dimerisation domain"/>
    <property type="match status" value="1"/>
</dbReference>
<dbReference type="CDD" id="cd03891">
    <property type="entry name" value="M20_DapE_proteobac"/>
    <property type="match status" value="1"/>
</dbReference>
<keyword evidence="6 15" id="KW-0028">Amino-acid biosynthesis</keyword>
<evidence type="ECO:0000256" key="4">
    <source>
        <dbReference type="ARBA" id="ARBA00011921"/>
    </source>
</evidence>
<dbReference type="NCBIfam" id="NF009557">
    <property type="entry name" value="PRK13009.1"/>
    <property type="match status" value="1"/>
</dbReference>
<evidence type="ECO:0000256" key="9">
    <source>
        <dbReference type="ARBA" id="ARBA00022833"/>
    </source>
</evidence>
<keyword evidence="10 15" id="KW-0220">Diaminopimelate biosynthesis</keyword>
<dbReference type="GO" id="GO:0050897">
    <property type="term" value="F:cobalt ion binding"/>
    <property type="evidence" value="ECO:0007669"/>
    <property type="project" value="UniProtKB-UniRule"/>
</dbReference>
<protein>
    <recommendedName>
        <fullName evidence="5 15">Succinyl-diaminopimelate desuccinylase</fullName>
        <shortName evidence="15">SDAP desuccinylase</shortName>
        <ecNumber evidence="4 15">3.5.1.18</ecNumber>
    </recommendedName>
    <alternativeName>
        <fullName evidence="13 15">N-succinyl-LL-2,6-diaminoheptanedioate amidohydrolase</fullName>
    </alternativeName>
</protein>
<gene>
    <name evidence="15" type="primary">dapE</name>
    <name evidence="17" type="ORF">DFQ59_11534</name>
</gene>
<comment type="function">
    <text evidence="15">Catalyzes the hydrolysis of N-succinyl-L,L-diaminopimelic acid (SDAP), forming succinate and LL-2,6-diaminopimelate (DAP), an intermediate involved in the bacterial biosynthesis of lysine and meso-diaminopimelic acid, an essential component of bacterial cell walls.</text>
</comment>
<feature type="binding site" evidence="15">
    <location>
        <position position="70"/>
    </location>
    <ligand>
        <name>Zn(2+)</name>
        <dbReference type="ChEBI" id="CHEBI:29105"/>
        <label>1</label>
    </ligand>
</feature>
<keyword evidence="7 15" id="KW-0479">Metal-binding</keyword>
<dbReference type="RefSeq" id="WP_114281137.1">
    <property type="nucleotide sequence ID" value="NZ_QPJY01000015.1"/>
</dbReference>
<dbReference type="GO" id="GO:0008777">
    <property type="term" value="F:acetylornithine deacetylase activity"/>
    <property type="evidence" value="ECO:0007669"/>
    <property type="project" value="TreeGrafter"/>
</dbReference>
<dbReference type="GO" id="GO:0019877">
    <property type="term" value="P:diaminopimelate biosynthetic process"/>
    <property type="evidence" value="ECO:0007669"/>
    <property type="project" value="UniProtKB-UniRule"/>
</dbReference>
<evidence type="ECO:0000256" key="5">
    <source>
        <dbReference type="ARBA" id="ARBA00022391"/>
    </source>
</evidence>
<dbReference type="FunFam" id="3.40.630.10:FF:000005">
    <property type="entry name" value="Succinyl-diaminopimelate desuccinylase"/>
    <property type="match status" value="1"/>
</dbReference>
<dbReference type="GO" id="GO:0008270">
    <property type="term" value="F:zinc ion binding"/>
    <property type="evidence" value="ECO:0007669"/>
    <property type="project" value="UniProtKB-UniRule"/>
</dbReference>
<dbReference type="InterPro" id="IPR005941">
    <property type="entry name" value="DapE_proteobac"/>
</dbReference>
<evidence type="ECO:0000256" key="8">
    <source>
        <dbReference type="ARBA" id="ARBA00022801"/>
    </source>
</evidence>
<dbReference type="InterPro" id="IPR036264">
    <property type="entry name" value="Bact_exopeptidase_dim_dom"/>
</dbReference>
<dbReference type="NCBIfam" id="TIGR01246">
    <property type="entry name" value="dapE_proteo"/>
    <property type="match status" value="1"/>
</dbReference>
<name>A0A369BUY2_9GAMM</name>
<comment type="pathway">
    <text evidence="1 15">Amino-acid biosynthesis; L-lysine biosynthesis via DAP pathway; LL-2,6-diaminopimelate from (S)-tetrahydrodipicolinate (succinylase route): step 3/3.</text>
</comment>
<keyword evidence="11 15" id="KW-0457">Lysine biosynthesis</keyword>
<dbReference type="FunFam" id="3.30.70.360:FF:000011">
    <property type="entry name" value="Succinyl-diaminopimelate desuccinylase"/>
    <property type="match status" value="1"/>
</dbReference>
<proteinExistence type="inferred from homology"/>
<feature type="binding site" evidence="15">
    <location>
        <position position="103"/>
    </location>
    <ligand>
        <name>Zn(2+)</name>
        <dbReference type="ChEBI" id="CHEBI:29105"/>
        <label>1</label>
    </ligand>
</feature>
<feature type="active site" description="Proton acceptor" evidence="15">
    <location>
        <position position="137"/>
    </location>
</feature>
<organism evidence="17 18">
    <name type="scientific">Thioalbus denitrificans</name>
    <dbReference type="NCBI Taxonomy" id="547122"/>
    <lineage>
        <taxon>Bacteria</taxon>
        <taxon>Pseudomonadati</taxon>
        <taxon>Pseudomonadota</taxon>
        <taxon>Gammaproteobacteria</taxon>
        <taxon>Chromatiales</taxon>
        <taxon>Ectothiorhodospiraceae</taxon>
        <taxon>Thioalbus</taxon>
    </lineage>
</organism>
<dbReference type="InterPro" id="IPR001261">
    <property type="entry name" value="ArgE/DapE_CS"/>
</dbReference>
<evidence type="ECO:0000256" key="2">
    <source>
        <dbReference type="ARBA" id="ARBA00006746"/>
    </source>
</evidence>
<evidence type="ECO:0000259" key="16">
    <source>
        <dbReference type="Pfam" id="PF07687"/>
    </source>
</evidence>
<comment type="cofactor">
    <cofactor evidence="15">
        <name>Zn(2+)</name>
        <dbReference type="ChEBI" id="CHEBI:29105"/>
    </cofactor>
    <cofactor evidence="15">
        <name>Co(2+)</name>
        <dbReference type="ChEBI" id="CHEBI:48828"/>
    </cofactor>
    <text evidence="15">Binds 2 Zn(2+) or Co(2+) ions per subunit.</text>
</comment>
<dbReference type="GO" id="GO:0009089">
    <property type="term" value="P:lysine biosynthetic process via diaminopimelate"/>
    <property type="evidence" value="ECO:0007669"/>
    <property type="project" value="UniProtKB-UniRule"/>
</dbReference>
<comment type="catalytic activity">
    <reaction evidence="14 15">
        <text>N-succinyl-(2S,6S)-2,6-diaminopimelate + H2O = (2S,6S)-2,6-diaminopimelate + succinate</text>
        <dbReference type="Rhea" id="RHEA:22608"/>
        <dbReference type="ChEBI" id="CHEBI:15377"/>
        <dbReference type="ChEBI" id="CHEBI:30031"/>
        <dbReference type="ChEBI" id="CHEBI:57609"/>
        <dbReference type="ChEBI" id="CHEBI:58087"/>
        <dbReference type="EC" id="3.5.1.18"/>
    </reaction>
</comment>
<feature type="binding site" evidence="15">
    <location>
        <position position="166"/>
    </location>
    <ligand>
        <name>Zn(2+)</name>
        <dbReference type="ChEBI" id="CHEBI:29105"/>
        <label>1</label>
    </ligand>
</feature>
<dbReference type="Pfam" id="PF01546">
    <property type="entry name" value="Peptidase_M20"/>
    <property type="match status" value="1"/>
</dbReference>
<dbReference type="InterPro" id="IPR011650">
    <property type="entry name" value="Peptidase_M20_dimer"/>
</dbReference>
<evidence type="ECO:0000256" key="7">
    <source>
        <dbReference type="ARBA" id="ARBA00022723"/>
    </source>
</evidence>
<feature type="binding site" evidence="15">
    <location>
        <position position="138"/>
    </location>
    <ligand>
        <name>Zn(2+)</name>
        <dbReference type="ChEBI" id="CHEBI:29105"/>
        <label>2</label>
    </ligand>
</feature>
<sequence>MSGALSPTLELALELIRRPSVTPEDAGCQALLLERLERLGFRTERLRFGAVENFWARRGEQGPVLAFAGHTDVVPPGPEARWSSPPFTPEIRDGILYGRGAADMKGSIAAMVTAVERFLIRHPEPAGAIAFLITADEEGPAVDGTVRVVEHLEARGEKMDWCLVGEPSSEERLGDVIKNGRRGSLGGRLVVHGVQGHVAYPHLADNPVHRFAPALAELAATTWDEGSGDFPPTTFQVSNIHAGTGATNVIPGDLEVQFNFRFSTAVTQTELEARVGAILQRHKLTYDLSWNLSGNPFLTPAGALVEAACAAVADTTGEPTRLSTAGGTSDGRFIAPTGAQVVELGPVNASIHKVDEHVIGADLDRLSLIYEGILERLLAPS</sequence>
<dbReference type="SUPFAM" id="SSF53187">
    <property type="entry name" value="Zn-dependent exopeptidases"/>
    <property type="match status" value="1"/>
</dbReference>
<dbReference type="GO" id="GO:0009014">
    <property type="term" value="F:succinyl-diaminopimelate desuccinylase activity"/>
    <property type="evidence" value="ECO:0007669"/>
    <property type="project" value="UniProtKB-UniRule"/>
</dbReference>
<keyword evidence="8 15" id="KW-0378">Hydrolase</keyword>
<dbReference type="Proteomes" id="UP000252707">
    <property type="component" value="Unassembled WGS sequence"/>
</dbReference>
<evidence type="ECO:0000313" key="17">
    <source>
        <dbReference type="EMBL" id="RCX24815.1"/>
    </source>
</evidence>
<evidence type="ECO:0000256" key="15">
    <source>
        <dbReference type="HAMAP-Rule" id="MF_01690"/>
    </source>
</evidence>
<dbReference type="PANTHER" id="PTHR43808:SF31">
    <property type="entry name" value="N-ACETYL-L-CITRULLINE DEACETYLASE"/>
    <property type="match status" value="1"/>
</dbReference>
<accession>A0A369BUY2</accession>
<dbReference type="PANTHER" id="PTHR43808">
    <property type="entry name" value="ACETYLORNITHINE DEACETYLASE"/>
    <property type="match status" value="1"/>
</dbReference>
<evidence type="ECO:0000256" key="13">
    <source>
        <dbReference type="ARBA" id="ARBA00031891"/>
    </source>
</evidence>
<comment type="similarity">
    <text evidence="2 15">Belongs to the peptidase M20A family. DapE subfamily.</text>
</comment>
<dbReference type="AlphaFoldDB" id="A0A369BUY2"/>
<dbReference type="PROSITE" id="PS00758">
    <property type="entry name" value="ARGE_DAPE_CPG2_1"/>
    <property type="match status" value="1"/>
</dbReference>
<dbReference type="HAMAP" id="MF_01690">
    <property type="entry name" value="DapE"/>
    <property type="match status" value="1"/>
</dbReference>
<dbReference type="UniPathway" id="UPA00034">
    <property type="reaction ID" value="UER00021"/>
</dbReference>
<evidence type="ECO:0000256" key="14">
    <source>
        <dbReference type="ARBA" id="ARBA00051301"/>
    </source>
</evidence>
<keyword evidence="9 15" id="KW-0862">Zinc</keyword>
<dbReference type="InterPro" id="IPR002933">
    <property type="entry name" value="Peptidase_M20"/>
</dbReference>
<feature type="domain" description="Peptidase M20 dimerisation" evidence="16">
    <location>
        <begin position="179"/>
        <end position="286"/>
    </location>
</feature>
<dbReference type="Gene3D" id="3.40.630.10">
    <property type="entry name" value="Zn peptidases"/>
    <property type="match status" value="2"/>
</dbReference>
<feature type="binding site" evidence="15">
    <location>
        <position position="103"/>
    </location>
    <ligand>
        <name>Zn(2+)</name>
        <dbReference type="ChEBI" id="CHEBI:29105"/>
        <label>2</label>
    </ligand>
</feature>
<dbReference type="OrthoDB" id="9809784at2"/>
<dbReference type="Pfam" id="PF07687">
    <property type="entry name" value="M20_dimer"/>
    <property type="match status" value="1"/>
</dbReference>
<evidence type="ECO:0000256" key="3">
    <source>
        <dbReference type="ARBA" id="ARBA00011738"/>
    </source>
</evidence>
<evidence type="ECO:0000256" key="12">
    <source>
        <dbReference type="ARBA" id="ARBA00023285"/>
    </source>
</evidence>
<dbReference type="GO" id="GO:0006526">
    <property type="term" value="P:L-arginine biosynthetic process"/>
    <property type="evidence" value="ECO:0007669"/>
    <property type="project" value="TreeGrafter"/>
</dbReference>
<evidence type="ECO:0000256" key="1">
    <source>
        <dbReference type="ARBA" id="ARBA00005130"/>
    </source>
</evidence>
<evidence type="ECO:0000256" key="6">
    <source>
        <dbReference type="ARBA" id="ARBA00022605"/>
    </source>
</evidence>
<evidence type="ECO:0000313" key="18">
    <source>
        <dbReference type="Proteomes" id="UP000252707"/>
    </source>
</evidence>
<comment type="caution">
    <text evidence="17">The sequence shown here is derived from an EMBL/GenBank/DDBJ whole genome shotgun (WGS) entry which is preliminary data.</text>
</comment>
<dbReference type="InterPro" id="IPR050072">
    <property type="entry name" value="Peptidase_M20A"/>
</dbReference>
<feature type="binding site" evidence="15">
    <location>
        <position position="352"/>
    </location>
    <ligand>
        <name>Zn(2+)</name>
        <dbReference type="ChEBI" id="CHEBI:29105"/>
        <label>2</label>
    </ligand>
</feature>
<evidence type="ECO:0000256" key="11">
    <source>
        <dbReference type="ARBA" id="ARBA00023154"/>
    </source>
</evidence>
<feature type="active site" evidence="15">
    <location>
        <position position="72"/>
    </location>
</feature>
<reference evidence="17 18" key="1">
    <citation type="submission" date="2018-07" db="EMBL/GenBank/DDBJ databases">
        <title>Genomic Encyclopedia of Type Strains, Phase IV (KMG-IV): sequencing the most valuable type-strain genomes for metagenomic binning, comparative biology and taxonomic classification.</title>
        <authorList>
            <person name="Goeker M."/>
        </authorList>
    </citation>
    <scope>NUCLEOTIDE SEQUENCE [LARGE SCALE GENOMIC DNA]</scope>
    <source>
        <strain evidence="17 18">DSM 26407</strain>
    </source>
</reference>